<keyword evidence="11" id="KW-1185">Reference proteome</keyword>
<evidence type="ECO:0000256" key="1">
    <source>
        <dbReference type="ARBA" id="ARBA00004651"/>
    </source>
</evidence>
<protein>
    <submittedName>
        <fullName evidence="10">ABC transporter permease</fullName>
    </submittedName>
</protein>
<dbReference type="RefSeq" id="WP_064124019.1">
    <property type="nucleotide sequence ID" value="NZ_CP015243.1"/>
</dbReference>
<dbReference type="AlphaFoldDB" id="A0A172YIY4"/>
<name>A0A172YIY4_9GAMM</name>
<dbReference type="InterPro" id="IPR035906">
    <property type="entry name" value="MetI-like_sf"/>
</dbReference>
<keyword evidence="5 8" id="KW-0812">Transmembrane</keyword>
<evidence type="ECO:0000313" key="10">
    <source>
        <dbReference type="EMBL" id="ANF59173.1"/>
    </source>
</evidence>
<accession>A0A172YIY4</accession>
<feature type="transmembrane region" description="Helical" evidence="8">
    <location>
        <begin position="199"/>
        <end position="220"/>
    </location>
</feature>
<dbReference type="STRING" id="376489.A5892_18315"/>
<comment type="subcellular location">
    <subcellularLocation>
        <location evidence="1 8">Cell membrane</location>
        <topology evidence="1 8">Multi-pass membrane protein</topology>
    </subcellularLocation>
</comment>
<feature type="domain" description="ABC transmembrane type-1" evidence="9">
    <location>
        <begin position="57"/>
        <end position="262"/>
    </location>
</feature>
<evidence type="ECO:0000256" key="7">
    <source>
        <dbReference type="ARBA" id="ARBA00023136"/>
    </source>
</evidence>
<keyword evidence="3 8" id="KW-0813">Transport</keyword>
<reference evidence="10 11" key="1">
    <citation type="submission" date="2016-04" db="EMBL/GenBank/DDBJ databases">
        <title>Complete Genome Sequence of Halotalea alkalilenta IHB B 13600.</title>
        <authorList>
            <person name="Swarnkar M.K."/>
            <person name="Sharma A."/>
            <person name="Kaushal K."/>
            <person name="Soni R."/>
            <person name="Rana S."/>
            <person name="Singh A.K."/>
            <person name="Gulati A."/>
        </authorList>
    </citation>
    <scope>NUCLEOTIDE SEQUENCE [LARGE SCALE GENOMIC DNA]</scope>
    <source>
        <strain evidence="10 11">IHB B 13600</strain>
    </source>
</reference>
<dbReference type="PROSITE" id="PS50928">
    <property type="entry name" value="ABC_TM1"/>
    <property type="match status" value="1"/>
</dbReference>
<sequence>MRFNRTALLILPLIAFIALFYLTPVFSMLLRSLESGEGWSLSAFKAVLSDSAFWRVMQITMTISLITTALCLLLGYPLAYFIARTRTSVANILLLLVLMPFWTSILVRTYAWMVLLGRRGVINDTLVNIGLLERPMQLLNTRTAVYIAMVHVLLPFVVLPLYATLKSFDWRLVDAAKGLGAGPFATFRQVTLPLSMPGVAAGAVLVFTLSIGFYITPALVGGPRDMMIAQLIETQVRGFNWNIAAAMAVVVLAAVLMICALFVRIVPLNPLMRR</sequence>
<feature type="transmembrane region" description="Helical" evidence="8">
    <location>
        <begin position="88"/>
        <end position="105"/>
    </location>
</feature>
<keyword evidence="4" id="KW-1003">Cell membrane</keyword>
<feature type="transmembrane region" description="Helical" evidence="8">
    <location>
        <begin position="52"/>
        <end position="76"/>
    </location>
</feature>
<organism evidence="10 11">
    <name type="scientific">Halotalea alkalilenta</name>
    <dbReference type="NCBI Taxonomy" id="376489"/>
    <lineage>
        <taxon>Bacteria</taxon>
        <taxon>Pseudomonadati</taxon>
        <taxon>Pseudomonadota</taxon>
        <taxon>Gammaproteobacteria</taxon>
        <taxon>Oceanospirillales</taxon>
        <taxon>Halomonadaceae</taxon>
        <taxon>Halotalea</taxon>
    </lineage>
</organism>
<dbReference type="KEGG" id="haa:A5892_18315"/>
<dbReference type="Gene3D" id="1.10.3720.10">
    <property type="entry name" value="MetI-like"/>
    <property type="match status" value="1"/>
</dbReference>
<proteinExistence type="inferred from homology"/>
<dbReference type="Pfam" id="PF00528">
    <property type="entry name" value="BPD_transp_1"/>
    <property type="match status" value="1"/>
</dbReference>
<feature type="transmembrane region" description="Helical" evidence="8">
    <location>
        <begin position="241"/>
        <end position="266"/>
    </location>
</feature>
<dbReference type="InterPro" id="IPR000515">
    <property type="entry name" value="MetI-like"/>
</dbReference>
<evidence type="ECO:0000256" key="8">
    <source>
        <dbReference type="RuleBase" id="RU363032"/>
    </source>
</evidence>
<dbReference type="PANTHER" id="PTHR42929">
    <property type="entry name" value="INNER MEMBRANE ABC TRANSPORTER PERMEASE PROTEIN YDCU-RELATED-RELATED"/>
    <property type="match status" value="1"/>
</dbReference>
<dbReference type="GO" id="GO:0005886">
    <property type="term" value="C:plasma membrane"/>
    <property type="evidence" value="ECO:0007669"/>
    <property type="project" value="UniProtKB-SubCell"/>
</dbReference>
<gene>
    <name evidence="10" type="ORF">A5892_18315</name>
</gene>
<keyword evidence="6 8" id="KW-1133">Transmembrane helix</keyword>
<dbReference type="SUPFAM" id="SSF161098">
    <property type="entry name" value="MetI-like"/>
    <property type="match status" value="1"/>
</dbReference>
<dbReference type="Proteomes" id="UP000077875">
    <property type="component" value="Chromosome"/>
</dbReference>
<dbReference type="EMBL" id="CP015243">
    <property type="protein sequence ID" value="ANF59173.1"/>
    <property type="molecule type" value="Genomic_DNA"/>
</dbReference>
<comment type="similarity">
    <text evidence="2">Belongs to the binding-protein-dependent transport system permease family. CysTW subfamily.</text>
</comment>
<feature type="transmembrane region" description="Helical" evidence="8">
    <location>
        <begin position="144"/>
        <end position="163"/>
    </location>
</feature>
<evidence type="ECO:0000256" key="3">
    <source>
        <dbReference type="ARBA" id="ARBA00022448"/>
    </source>
</evidence>
<dbReference type="CDD" id="cd06261">
    <property type="entry name" value="TM_PBP2"/>
    <property type="match status" value="1"/>
</dbReference>
<evidence type="ECO:0000259" key="9">
    <source>
        <dbReference type="PROSITE" id="PS50928"/>
    </source>
</evidence>
<evidence type="ECO:0000313" key="11">
    <source>
        <dbReference type="Proteomes" id="UP000077875"/>
    </source>
</evidence>
<evidence type="ECO:0000256" key="6">
    <source>
        <dbReference type="ARBA" id="ARBA00022989"/>
    </source>
</evidence>
<keyword evidence="7 8" id="KW-0472">Membrane</keyword>
<evidence type="ECO:0000256" key="2">
    <source>
        <dbReference type="ARBA" id="ARBA00007069"/>
    </source>
</evidence>
<evidence type="ECO:0000256" key="4">
    <source>
        <dbReference type="ARBA" id="ARBA00022475"/>
    </source>
</evidence>
<feature type="transmembrane region" description="Helical" evidence="8">
    <location>
        <begin position="7"/>
        <end position="32"/>
    </location>
</feature>
<dbReference type="PANTHER" id="PTHR42929:SF5">
    <property type="entry name" value="ABC TRANSPORTER PERMEASE PROTEIN"/>
    <property type="match status" value="1"/>
</dbReference>
<dbReference type="GO" id="GO:0055085">
    <property type="term" value="P:transmembrane transport"/>
    <property type="evidence" value="ECO:0007669"/>
    <property type="project" value="InterPro"/>
</dbReference>
<evidence type="ECO:0000256" key="5">
    <source>
        <dbReference type="ARBA" id="ARBA00022692"/>
    </source>
</evidence>